<evidence type="ECO:0000313" key="1">
    <source>
        <dbReference type="EMBL" id="CAG9585837.1"/>
    </source>
</evidence>
<proteinExistence type="predicted"/>
<keyword evidence="2" id="KW-1185">Reference proteome</keyword>
<dbReference type="Proteomes" id="UP000789524">
    <property type="component" value="Unassembled WGS sequence"/>
</dbReference>
<dbReference type="AlphaFoldDB" id="A0A8J2WBN9"/>
<reference evidence="1" key="1">
    <citation type="submission" date="2021-09" db="EMBL/GenBank/DDBJ databases">
        <authorList>
            <person name="Martin H S."/>
        </authorList>
    </citation>
    <scope>NUCLEOTIDE SEQUENCE</scope>
</reference>
<sequence>MSLMYIQVAVGLSCLTFVAYCGLEVIPERMKLVHLNDKYFYNFSVNVKRYSRSSPYYMNIEITTKQTWTNNVTLHFTFNEFLHNDYRRSFVELHQRFCDMVKYDKFIGPVMKHVGFECPMPPRTVRMTNFTLPLDKFPNVLPFEKCRFDAEATLTETNESLALAYNYVTFKVTHHTYNQEQHVVISSTSTRKGVGSVRLRIQSLPLQILGFRPSCTHCEPAGSEDGIAGRVLLSALEYLKLKELCWLRNKKGVDKSQLNEIYISP</sequence>
<gene>
    <name evidence="1" type="ORF">DCHRY22_LOCUS16169</name>
</gene>
<evidence type="ECO:0000313" key="2">
    <source>
        <dbReference type="Proteomes" id="UP000789524"/>
    </source>
</evidence>
<dbReference type="OrthoDB" id="7116894at2759"/>
<protein>
    <submittedName>
        <fullName evidence="1">(African queen) hypothetical protein</fullName>
    </submittedName>
</protein>
<name>A0A8J2WBN9_9NEOP</name>
<accession>A0A8J2WBN9</accession>
<comment type="caution">
    <text evidence="1">The sequence shown here is derived from an EMBL/GenBank/DDBJ whole genome shotgun (WGS) entry which is preliminary data.</text>
</comment>
<organism evidence="1 2">
    <name type="scientific">Danaus chrysippus</name>
    <name type="common">African queen</name>
    <dbReference type="NCBI Taxonomy" id="151541"/>
    <lineage>
        <taxon>Eukaryota</taxon>
        <taxon>Metazoa</taxon>
        <taxon>Ecdysozoa</taxon>
        <taxon>Arthropoda</taxon>
        <taxon>Hexapoda</taxon>
        <taxon>Insecta</taxon>
        <taxon>Pterygota</taxon>
        <taxon>Neoptera</taxon>
        <taxon>Endopterygota</taxon>
        <taxon>Lepidoptera</taxon>
        <taxon>Glossata</taxon>
        <taxon>Ditrysia</taxon>
        <taxon>Papilionoidea</taxon>
        <taxon>Nymphalidae</taxon>
        <taxon>Danainae</taxon>
        <taxon>Danaini</taxon>
        <taxon>Danaina</taxon>
        <taxon>Danaus</taxon>
        <taxon>Anosia</taxon>
    </lineage>
</organism>
<dbReference type="EMBL" id="CAKASE010000083">
    <property type="protein sequence ID" value="CAG9585837.1"/>
    <property type="molecule type" value="Genomic_DNA"/>
</dbReference>